<reference evidence="3" key="1">
    <citation type="submission" date="2019-10" db="EMBL/GenBank/DDBJ databases">
        <authorList>
            <consortium name="DOE Joint Genome Institute"/>
            <person name="Kuo A."/>
            <person name="Miyauchi S."/>
            <person name="Kiss E."/>
            <person name="Drula E."/>
            <person name="Kohler A."/>
            <person name="Sanchez-Garcia M."/>
            <person name="Andreopoulos B."/>
            <person name="Barry K.W."/>
            <person name="Bonito G."/>
            <person name="Buee M."/>
            <person name="Carver A."/>
            <person name="Chen C."/>
            <person name="Cichocki N."/>
            <person name="Clum A."/>
            <person name="Culley D."/>
            <person name="Crous P.W."/>
            <person name="Fauchery L."/>
            <person name="Girlanda M."/>
            <person name="Hayes R."/>
            <person name="Keri Z."/>
            <person name="LaButti K."/>
            <person name="Lipzen A."/>
            <person name="Lombard V."/>
            <person name="Magnuson J."/>
            <person name="Maillard F."/>
            <person name="Morin E."/>
            <person name="Murat C."/>
            <person name="Nolan M."/>
            <person name="Ohm R."/>
            <person name="Pangilinan J."/>
            <person name="Pereira M."/>
            <person name="Perotto S."/>
            <person name="Peter M."/>
            <person name="Riley R."/>
            <person name="Sitrit Y."/>
            <person name="Stielow B."/>
            <person name="Szollosi G."/>
            <person name="Zifcakova L."/>
            <person name="Stursova M."/>
            <person name="Spatafora J.W."/>
            <person name="Tedersoo L."/>
            <person name="Vaario L.-M."/>
            <person name="Yamada A."/>
            <person name="Yan M."/>
            <person name="Wang P."/>
            <person name="Xu J."/>
            <person name="Bruns T."/>
            <person name="Baldrian P."/>
            <person name="Vilgalys R."/>
            <person name="Henrissat B."/>
            <person name="Grigoriev I.V."/>
            <person name="Hibbett D."/>
            <person name="Nagy L.G."/>
            <person name="Martin F.M."/>
        </authorList>
    </citation>
    <scope>NUCLEOTIDE SEQUENCE</scope>
    <source>
        <strain evidence="3">Prilba</strain>
    </source>
</reference>
<organism evidence="3 4">
    <name type="scientific">Russula ochroleuca</name>
    <dbReference type="NCBI Taxonomy" id="152965"/>
    <lineage>
        <taxon>Eukaryota</taxon>
        <taxon>Fungi</taxon>
        <taxon>Dikarya</taxon>
        <taxon>Basidiomycota</taxon>
        <taxon>Agaricomycotina</taxon>
        <taxon>Agaricomycetes</taxon>
        <taxon>Russulales</taxon>
        <taxon>Russulaceae</taxon>
        <taxon>Russula</taxon>
    </lineage>
</organism>
<feature type="compositionally biased region" description="Polar residues" evidence="1">
    <location>
        <begin position="26"/>
        <end position="35"/>
    </location>
</feature>
<dbReference type="AlphaFoldDB" id="A0A9P5TDG9"/>
<reference evidence="3" key="2">
    <citation type="journal article" date="2020" name="Nat. Commun.">
        <title>Large-scale genome sequencing of mycorrhizal fungi provides insights into the early evolution of symbiotic traits.</title>
        <authorList>
            <person name="Miyauchi S."/>
            <person name="Kiss E."/>
            <person name="Kuo A."/>
            <person name="Drula E."/>
            <person name="Kohler A."/>
            <person name="Sanchez-Garcia M."/>
            <person name="Morin E."/>
            <person name="Andreopoulos B."/>
            <person name="Barry K.W."/>
            <person name="Bonito G."/>
            <person name="Buee M."/>
            <person name="Carver A."/>
            <person name="Chen C."/>
            <person name="Cichocki N."/>
            <person name="Clum A."/>
            <person name="Culley D."/>
            <person name="Crous P.W."/>
            <person name="Fauchery L."/>
            <person name="Girlanda M."/>
            <person name="Hayes R.D."/>
            <person name="Keri Z."/>
            <person name="LaButti K."/>
            <person name="Lipzen A."/>
            <person name="Lombard V."/>
            <person name="Magnuson J."/>
            <person name="Maillard F."/>
            <person name="Murat C."/>
            <person name="Nolan M."/>
            <person name="Ohm R.A."/>
            <person name="Pangilinan J."/>
            <person name="Pereira M.F."/>
            <person name="Perotto S."/>
            <person name="Peter M."/>
            <person name="Pfister S."/>
            <person name="Riley R."/>
            <person name="Sitrit Y."/>
            <person name="Stielow J.B."/>
            <person name="Szollosi G."/>
            <person name="Zifcakova L."/>
            <person name="Stursova M."/>
            <person name="Spatafora J.W."/>
            <person name="Tedersoo L."/>
            <person name="Vaario L.M."/>
            <person name="Yamada A."/>
            <person name="Yan M."/>
            <person name="Wang P."/>
            <person name="Xu J."/>
            <person name="Bruns T."/>
            <person name="Baldrian P."/>
            <person name="Vilgalys R."/>
            <person name="Dunand C."/>
            <person name="Henrissat B."/>
            <person name="Grigoriev I.V."/>
            <person name="Hibbett D."/>
            <person name="Nagy L.G."/>
            <person name="Martin F.M."/>
        </authorList>
    </citation>
    <scope>NUCLEOTIDE SEQUENCE</scope>
    <source>
        <strain evidence="3">Prilba</strain>
    </source>
</reference>
<keyword evidence="2" id="KW-0472">Membrane</keyword>
<dbReference type="InterPro" id="IPR023298">
    <property type="entry name" value="ATPase_P-typ_TM_dom_sf"/>
</dbReference>
<gene>
    <name evidence="3" type="ORF">DFH94DRAFT_713197</name>
</gene>
<comment type="caution">
    <text evidence="3">The sequence shown here is derived from an EMBL/GenBank/DDBJ whole genome shotgun (WGS) entry which is preliminary data.</text>
</comment>
<keyword evidence="2" id="KW-1133">Transmembrane helix</keyword>
<evidence type="ECO:0000313" key="4">
    <source>
        <dbReference type="Proteomes" id="UP000759537"/>
    </source>
</evidence>
<evidence type="ECO:0000313" key="3">
    <source>
        <dbReference type="EMBL" id="KAF8486406.1"/>
    </source>
</evidence>
<keyword evidence="4" id="KW-1185">Reference proteome</keyword>
<proteinExistence type="predicted"/>
<evidence type="ECO:0000256" key="2">
    <source>
        <dbReference type="SAM" id="Phobius"/>
    </source>
</evidence>
<dbReference type="OrthoDB" id="3352408at2759"/>
<feature type="transmembrane region" description="Helical" evidence="2">
    <location>
        <begin position="127"/>
        <end position="147"/>
    </location>
</feature>
<sequence>MGSVCALLRGFATHPTHGLGTGKGTPPTQHASPNPTLQSLAVSRASCKDTPDIMITAPAVGELQGLRSMVCLESGSGTTLPAVFQSSGGVYRTSIDDRQQIFGQDILPRRPSEGFIRWMWTALKDKVLVLLSIYAIVSLAFGLFQIFGTTRCPG</sequence>
<protein>
    <submittedName>
        <fullName evidence="3">Uncharacterized protein</fullName>
    </submittedName>
</protein>
<evidence type="ECO:0000256" key="1">
    <source>
        <dbReference type="SAM" id="MobiDB-lite"/>
    </source>
</evidence>
<accession>A0A9P5TDG9</accession>
<dbReference type="EMBL" id="WHVB01000002">
    <property type="protein sequence ID" value="KAF8486406.1"/>
    <property type="molecule type" value="Genomic_DNA"/>
</dbReference>
<dbReference type="SUPFAM" id="SSF81665">
    <property type="entry name" value="Calcium ATPase, transmembrane domain M"/>
    <property type="match status" value="1"/>
</dbReference>
<keyword evidence="2" id="KW-0812">Transmembrane</keyword>
<dbReference type="Proteomes" id="UP000759537">
    <property type="component" value="Unassembled WGS sequence"/>
</dbReference>
<name>A0A9P5TDG9_9AGAM</name>
<feature type="region of interest" description="Disordered" evidence="1">
    <location>
        <begin position="16"/>
        <end position="35"/>
    </location>
</feature>